<accession>A0ABW2NPP3</accession>
<feature type="chain" id="PRO_5046714637" description="Lipoprotein" evidence="2">
    <location>
        <begin position="26"/>
        <end position="162"/>
    </location>
</feature>
<feature type="coiled-coil region" evidence="1">
    <location>
        <begin position="126"/>
        <end position="153"/>
    </location>
</feature>
<evidence type="ECO:0000256" key="1">
    <source>
        <dbReference type="SAM" id="Coils"/>
    </source>
</evidence>
<gene>
    <name evidence="3" type="ORF">ACFQPF_05465</name>
</gene>
<evidence type="ECO:0008006" key="5">
    <source>
        <dbReference type="Google" id="ProtNLM"/>
    </source>
</evidence>
<keyword evidence="4" id="KW-1185">Reference proteome</keyword>
<evidence type="ECO:0000256" key="2">
    <source>
        <dbReference type="SAM" id="SignalP"/>
    </source>
</evidence>
<reference evidence="4" key="1">
    <citation type="journal article" date="2019" name="Int. J. Syst. Evol. Microbiol.">
        <title>The Global Catalogue of Microorganisms (GCM) 10K type strain sequencing project: providing services to taxonomists for standard genome sequencing and annotation.</title>
        <authorList>
            <consortium name="The Broad Institute Genomics Platform"/>
            <consortium name="The Broad Institute Genome Sequencing Center for Infectious Disease"/>
            <person name="Wu L."/>
            <person name="Ma J."/>
        </authorList>
    </citation>
    <scope>NUCLEOTIDE SEQUENCE [LARGE SCALE GENOMIC DNA]</scope>
    <source>
        <strain evidence="4">NBRC 106396</strain>
    </source>
</reference>
<dbReference type="Proteomes" id="UP001596549">
    <property type="component" value="Unassembled WGS sequence"/>
</dbReference>
<evidence type="ECO:0000313" key="4">
    <source>
        <dbReference type="Proteomes" id="UP001596549"/>
    </source>
</evidence>
<evidence type="ECO:0000313" key="3">
    <source>
        <dbReference type="EMBL" id="MFC7371118.1"/>
    </source>
</evidence>
<comment type="caution">
    <text evidence="3">The sequence shown here is derived from an EMBL/GenBank/DDBJ whole genome shotgun (WGS) entry which is preliminary data.</text>
</comment>
<protein>
    <recommendedName>
        <fullName evidence="5">Lipoprotein</fullName>
    </recommendedName>
</protein>
<feature type="signal peptide" evidence="2">
    <location>
        <begin position="1"/>
        <end position="25"/>
    </location>
</feature>
<dbReference type="EMBL" id="JBHTCP010000010">
    <property type="protein sequence ID" value="MFC7371118.1"/>
    <property type="molecule type" value="Genomic_DNA"/>
</dbReference>
<proteinExistence type="predicted"/>
<keyword evidence="2" id="KW-0732">Signal</keyword>
<keyword evidence="1" id="KW-0175">Coiled coil</keyword>
<dbReference type="RefSeq" id="WP_379747375.1">
    <property type="nucleotide sequence ID" value="NZ_JBHTCP010000010.1"/>
</dbReference>
<dbReference type="PROSITE" id="PS51257">
    <property type="entry name" value="PROKAR_LIPOPROTEIN"/>
    <property type="match status" value="1"/>
</dbReference>
<name>A0ABW2NPP3_9BACL</name>
<organism evidence="3 4">
    <name type="scientific">Fictibacillus iocasae</name>
    <dbReference type="NCBI Taxonomy" id="2715437"/>
    <lineage>
        <taxon>Bacteria</taxon>
        <taxon>Bacillati</taxon>
        <taxon>Bacillota</taxon>
        <taxon>Bacilli</taxon>
        <taxon>Bacillales</taxon>
        <taxon>Fictibacillaceae</taxon>
        <taxon>Fictibacillus</taxon>
    </lineage>
</organism>
<sequence length="162" mass="18405">MKKLGILLLSAVLILFVSGCSDPVADELLSYVNDTMPSLSEKETEVIELYASVTGPNYSDDETMYVTLTEEVIPQYSEFLADLEKVQLENEEIQKLHEDYIEGVQLQHSGMLLAVAALEEQSFEKMDEANQKLSEGRKKIRDYQQAMKKLAKEHNVKLETKE</sequence>